<sequence>MAKGLIPEVENPAVTVKLREPIKLLDDLLTEVKLREPRGIDMIQNGNPVKFNGFSEEYQVAFDEVAVVKMLCALSNGLPRIAFERMNTNDLSDCCWAIAPFFIPWVNRKEESPKAPDDGDLN</sequence>
<reference evidence="1 2" key="2">
    <citation type="submission" date="2019-02" db="EMBL/GenBank/DDBJ databases">
        <title>'Lichenibacterium ramalinii' gen. nov. sp. nov., 'Lichenibacterium minor' gen. nov. sp. nov.</title>
        <authorList>
            <person name="Pankratov T."/>
        </authorList>
    </citation>
    <scope>NUCLEOTIDE SEQUENCE [LARGE SCALE GENOMIC DNA]</scope>
    <source>
        <strain evidence="1 2">RmlP026</strain>
    </source>
</reference>
<dbReference type="Proteomes" id="UP000290759">
    <property type="component" value="Unassembled WGS sequence"/>
</dbReference>
<accession>A0A4Q2U0L3</accession>
<comment type="caution">
    <text evidence="1">The sequence shown here is derived from an EMBL/GenBank/DDBJ whole genome shotgun (WGS) entry which is preliminary data.</text>
</comment>
<reference evidence="1 2" key="1">
    <citation type="submission" date="2018-12" db="EMBL/GenBank/DDBJ databases">
        <authorList>
            <person name="Grouzdev D.S."/>
            <person name="Krutkina M.S."/>
        </authorList>
    </citation>
    <scope>NUCLEOTIDE SEQUENCE [LARGE SCALE GENOMIC DNA]</scope>
    <source>
        <strain evidence="1 2">RmlP026</strain>
    </source>
</reference>
<dbReference type="EMBL" id="QYBB01000064">
    <property type="protein sequence ID" value="RYC29178.1"/>
    <property type="molecule type" value="Genomic_DNA"/>
</dbReference>
<evidence type="ECO:0000313" key="1">
    <source>
        <dbReference type="EMBL" id="RYC29178.1"/>
    </source>
</evidence>
<evidence type="ECO:0008006" key="3">
    <source>
        <dbReference type="Google" id="ProtNLM"/>
    </source>
</evidence>
<dbReference type="RefSeq" id="WP_129229733.1">
    <property type="nucleotide sequence ID" value="NZ_QYBB01000064.1"/>
</dbReference>
<gene>
    <name evidence="1" type="ORF">D3273_25270</name>
</gene>
<protein>
    <recommendedName>
        <fullName evidence="3">Phage tail assembly protein</fullName>
    </recommendedName>
</protein>
<organism evidence="1 2">
    <name type="scientific">Lichenibacterium minor</name>
    <dbReference type="NCBI Taxonomy" id="2316528"/>
    <lineage>
        <taxon>Bacteria</taxon>
        <taxon>Pseudomonadati</taxon>
        <taxon>Pseudomonadota</taxon>
        <taxon>Alphaproteobacteria</taxon>
        <taxon>Hyphomicrobiales</taxon>
        <taxon>Lichenihabitantaceae</taxon>
        <taxon>Lichenibacterium</taxon>
    </lineage>
</organism>
<dbReference type="OrthoDB" id="7364471at2"/>
<keyword evidence="2" id="KW-1185">Reference proteome</keyword>
<evidence type="ECO:0000313" key="2">
    <source>
        <dbReference type="Proteomes" id="UP000290759"/>
    </source>
</evidence>
<dbReference type="AlphaFoldDB" id="A0A4Q2U0L3"/>
<name>A0A4Q2U0L3_9HYPH</name>
<proteinExistence type="predicted"/>